<comment type="caution">
    <text evidence="1">The sequence shown here is derived from an EMBL/GenBank/DDBJ whole genome shotgun (WGS) entry which is preliminary data.</text>
</comment>
<evidence type="ECO:0000313" key="2">
    <source>
        <dbReference type="Proteomes" id="UP001589810"/>
    </source>
</evidence>
<reference evidence="1 2" key="1">
    <citation type="submission" date="2024-09" db="EMBL/GenBank/DDBJ databases">
        <authorList>
            <person name="Sun Q."/>
            <person name="Mori K."/>
        </authorList>
    </citation>
    <scope>NUCLEOTIDE SEQUENCE [LARGE SCALE GENOMIC DNA]</scope>
    <source>
        <strain evidence="1 2">TBRC 1432</strain>
    </source>
</reference>
<sequence>MGYTTDTTYDGIREREFTVRDIPGVLWTPVPAGEHPPLVLLGHGGGLDRKSPPMTGRARLLVAAGLAAVCIDAPGHGSRPRTAEDSRDILLMRQARAAGSSLAPLVVRYNSRLAERAVPEWQLTIDALADEEFGPIGYAGVALGTAIGVPLAAVESRITAAAFGLCWPDNLLAPARQITVPVQYAMQWDDELISRHAALALFDAFGSAEKSLHANPGRHGDFPAHEVESSVRFLLRHLR</sequence>
<dbReference type="Proteomes" id="UP001589810">
    <property type="component" value="Unassembled WGS sequence"/>
</dbReference>
<name>A0ABV6MK60_9PSEU</name>
<dbReference type="SUPFAM" id="SSF53474">
    <property type="entry name" value="alpha/beta-Hydrolases"/>
    <property type="match status" value="1"/>
</dbReference>
<dbReference type="InterPro" id="IPR029058">
    <property type="entry name" value="AB_hydrolase_fold"/>
</dbReference>
<protein>
    <submittedName>
        <fullName evidence="1">Alpha/beta hydrolase</fullName>
    </submittedName>
</protein>
<dbReference type="GO" id="GO:0016787">
    <property type="term" value="F:hydrolase activity"/>
    <property type="evidence" value="ECO:0007669"/>
    <property type="project" value="UniProtKB-KW"/>
</dbReference>
<dbReference type="EMBL" id="JBHLUD010000001">
    <property type="protein sequence ID" value="MFC0540492.1"/>
    <property type="molecule type" value="Genomic_DNA"/>
</dbReference>
<accession>A0ABV6MK60</accession>
<dbReference type="Gene3D" id="3.40.50.1820">
    <property type="entry name" value="alpha/beta hydrolase"/>
    <property type="match status" value="1"/>
</dbReference>
<organism evidence="1 2">
    <name type="scientific">Kutzneria chonburiensis</name>
    <dbReference type="NCBI Taxonomy" id="1483604"/>
    <lineage>
        <taxon>Bacteria</taxon>
        <taxon>Bacillati</taxon>
        <taxon>Actinomycetota</taxon>
        <taxon>Actinomycetes</taxon>
        <taxon>Pseudonocardiales</taxon>
        <taxon>Pseudonocardiaceae</taxon>
        <taxon>Kutzneria</taxon>
    </lineage>
</organism>
<keyword evidence="1" id="KW-0378">Hydrolase</keyword>
<dbReference type="RefSeq" id="WP_273939280.1">
    <property type="nucleotide sequence ID" value="NZ_CP097263.1"/>
</dbReference>
<keyword evidence="2" id="KW-1185">Reference proteome</keyword>
<evidence type="ECO:0000313" key="1">
    <source>
        <dbReference type="EMBL" id="MFC0540492.1"/>
    </source>
</evidence>
<proteinExistence type="predicted"/>
<gene>
    <name evidence="1" type="ORF">ACFFH7_03315</name>
</gene>